<organism evidence="4 5">
    <name type="scientific">[Phormidium ambiguum] IAM M-71</name>
    <dbReference type="NCBI Taxonomy" id="454136"/>
    <lineage>
        <taxon>Bacteria</taxon>
        <taxon>Bacillati</taxon>
        <taxon>Cyanobacteriota</taxon>
        <taxon>Cyanophyceae</taxon>
        <taxon>Oscillatoriophycideae</taxon>
        <taxon>Aerosakkonematales</taxon>
        <taxon>Aerosakkonemataceae</taxon>
        <taxon>Floridanema</taxon>
    </lineage>
</organism>
<dbReference type="AlphaFoldDB" id="A0A1U7IEI4"/>
<evidence type="ECO:0000256" key="1">
    <source>
        <dbReference type="ARBA" id="ARBA00007964"/>
    </source>
</evidence>
<dbReference type="Proteomes" id="UP000185860">
    <property type="component" value="Unassembled WGS sequence"/>
</dbReference>
<dbReference type="InterPro" id="IPR036291">
    <property type="entry name" value="NAD(P)-bd_dom_sf"/>
</dbReference>
<dbReference type="GO" id="GO:0008977">
    <property type="term" value="F:prephenate dehydrogenase (NAD+) activity"/>
    <property type="evidence" value="ECO:0007669"/>
    <property type="project" value="InterPro"/>
</dbReference>
<dbReference type="NCBIfam" id="NF005650">
    <property type="entry name" value="PRK07417.1"/>
    <property type="match status" value="1"/>
</dbReference>
<evidence type="ECO:0000259" key="3">
    <source>
        <dbReference type="PROSITE" id="PS51176"/>
    </source>
</evidence>
<dbReference type="FunFam" id="3.40.50.720:FF:000208">
    <property type="entry name" value="Prephenate dehydrogenase"/>
    <property type="match status" value="1"/>
</dbReference>
<dbReference type="PANTHER" id="PTHR21363">
    <property type="entry name" value="PREPHENATE DEHYDROGENASE"/>
    <property type="match status" value="1"/>
</dbReference>
<comment type="caution">
    <text evidence="4">The sequence shown here is derived from an EMBL/GenBank/DDBJ whole genome shotgun (WGS) entry which is preliminary data.</text>
</comment>
<dbReference type="STRING" id="454136.NIES2119_20455"/>
<proteinExistence type="inferred from homology"/>
<dbReference type="InterPro" id="IPR046825">
    <property type="entry name" value="PDH_C"/>
</dbReference>
<dbReference type="PANTHER" id="PTHR21363:SF0">
    <property type="entry name" value="PREPHENATE DEHYDROGENASE [NADP(+)]"/>
    <property type="match status" value="1"/>
</dbReference>
<dbReference type="GO" id="GO:0004665">
    <property type="term" value="F:prephenate dehydrogenase (NADP+) activity"/>
    <property type="evidence" value="ECO:0007669"/>
    <property type="project" value="InterPro"/>
</dbReference>
<dbReference type="Pfam" id="PF20463">
    <property type="entry name" value="PDH_C"/>
    <property type="match status" value="1"/>
</dbReference>
<protein>
    <submittedName>
        <fullName evidence="4">Arogenate dehydrogenase</fullName>
    </submittedName>
</protein>
<dbReference type="SUPFAM" id="SSF48179">
    <property type="entry name" value="6-phosphogluconate dehydrogenase C-terminal domain-like"/>
    <property type="match status" value="1"/>
</dbReference>
<evidence type="ECO:0000313" key="5">
    <source>
        <dbReference type="Proteomes" id="UP000185860"/>
    </source>
</evidence>
<evidence type="ECO:0000313" key="4">
    <source>
        <dbReference type="EMBL" id="OKH35395.1"/>
    </source>
</evidence>
<dbReference type="InterPro" id="IPR008927">
    <property type="entry name" value="6-PGluconate_DH-like_C_sf"/>
</dbReference>
<comment type="similarity">
    <text evidence="1">Belongs to the prephenate/arogenate dehydrogenase family.</text>
</comment>
<gene>
    <name evidence="4" type="ORF">NIES2119_20455</name>
</gene>
<dbReference type="EMBL" id="MRCE01000022">
    <property type="protein sequence ID" value="OKH35395.1"/>
    <property type="molecule type" value="Genomic_DNA"/>
</dbReference>
<feature type="domain" description="Prephenate/arogenate dehydrogenase" evidence="3">
    <location>
        <begin position="1"/>
        <end position="283"/>
    </location>
</feature>
<accession>A0A1U7IEI4</accession>
<evidence type="ECO:0000256" key="2">
    <source>
        <dbReference type="ARBA" id="ARBA00023002"/>
    </source>
</evidence>
<dbReference type="RefSeq" id="WP_073595360.1">
    <property type="nucleotide sequence ID" value="NZ_MRCE01000022.1"/>
</dbReference>
<dbReference type="SUPFAM" id="SSF51735">
    <property type="entry name" value="NAD(P)-binding Rossmann-fold domains"/>
    <property type="match status" value="1"/>
</dbReference>
<dbReference type="Gene3D" id="1.10.3660.10">
    <property type="entry name" value="6-phosphogluconate dehydrogenase C-terminal like domain"/>
    <property type="match status" value="1"/>
</dbReference>
<dbReference type="OrthoDB" id="9802008at2"/>
<dbReference type="Gene3D" id="3.40.50.720">
    <property type="entry name" value="NAD(P)-binding Rossmann-like Domain"/>
    <property type="match status" value="1"/>
</dbReference>
<dbReference type="PROSITE" id="PS51176">
    <property type="entry name" value="PDH_ADH"/>
    <property type="match status" value="1"/>
</dbReference>
<dbReference type="GO" id="GO:0070403">
    <property type="term" value="F:NAD+ binding"/>
    <property type="evidence" value="ECO:0007669"/>
    <property type="project" value="InterPro"/>
</dbReference>
<dbReference type="InterPro" id="IPR046826">
    <property type="entry name" value="PDH_N"/>
</dbReference>
<reference evidence="4 5" key="1">
    <citation type="submission" date="2016-11" db="EMBL/GenBank/DDBJ databases">
        <title>Draft Genome Sequences of Nine Cyanobacterial Strains from Diverse Habitats.</title>
        <authorList>
            <person name="Zhu T."/>
            <person name="Hou S."/>
            <person name="Lu X."/>
            <person name="Hess W.R."/>
        </authorList>
    </citation>
    <scope>NUCLEOTIDE SEQUENCE [LARGE SCALE GENOMIC DNA]</scope>
    <source>
        <strain evidence="4 5">IAM M-71</strain>
    </source>
</reference>
<dbReference type="InterPro" id="IPR050812">
    <property type="entry name" value="Preph/Arog_dehydrog"/>
</dbReference>
<dbReference type="InterPro" id="IPR003099">
    <property type="entry name" value="Prephen_DH"/>
</dbReference>
<dbReference type="GO" id="GO:0006571">
    <property type="term" value="P:tyrosine biosynthetic process"/>
    <property type="evidence" value="ECO:0007669"/>
    <property type="project" value="InterPro"/>
</dbReference>
<dbReference type="Pfam" id="PF02153">
    <property type="entry name" value="PDH_N"/>
    <property type="match status" value="1"/>
</dbReference>
<name>A0A1U7IEI4_9CYAN</name>
<sequence length="283" mass="30742">MNIGIIGLGLIGGSLALDLRSLGYQVLGVSRRDKTCQRAIERRIVDDASVNFSLLAAADVVFICTPLDLIISTLEQLIPHLSPTTIVTDVGSVKSPIVAEAGKIWPNFIGGHPMAGTAESGIDAAQSNLFMGKPYVLTPVENTTPDSVKIVGEIVRSLQAKFYLCRPEEHDQAVAWISHLPVMVSASLIDACLSETDVNVLELAQNLASSGFRDTSRVGGGNPELGVLMATYNQEQLLRSLFSYRQTLDRLITHIQKEDWSSLKDTLQKTQQARPEFLAAKDL</sequence>
<keyword evidence="2" id="KW-0560">Oxidoreductase</keyword>